<dbReference type="AlphaFoldDB" id="A0A8K0JRD0"/>
<dbReference type="Proteomes" id="UP000812966">
    <property type="component" value="Unassembled WGS sequence"/>
</dbReference>
<evidence type="ECO:0000313" key="2">
    <source>
        <dbReference type="EMBL" id="KAG7571545.1"/>
    </source>
</evidence>
<gene>
    <name evidence="2" type="ORF">FFLO_00561</name>
</gene>
<dbReference type="InterPro" id="IPR005804">
    <property type="entry name" value="FA_desaturase_dom"/>
</dbReference>
<dbReference type="Pfam" id="PF00487">
    <property type="entry name" value="FA_desaturase"/>
    <property type="match status" value="1"/>
</dbReference>
<sequence length="453" mass="50938">MSTASIRQRSTAGQQQKEALMQKAEVKQQSEEAAAIAQGKQFVPPTYTIKQLLDAIPAHCYERSAIKSSQYIVQDVIALGCLVWASFKTDPFLASFNLPNPAYQLARAVIHTSISIWMGLFGTGLWIIAHECGHQAFSESKQINNAVGWVLHSILLVPYHSWRISHGRHHAATGHVTRDEVFVPKTRSEYGAPAIKEEAEIDGISVSQQRQEELKEAIGDAPIVVLYHLVVQQLFGWPAYLIRNASGQRRYPKMTNHFQPSSIIFKPEHWSQIIMSDVGLLIVLSAVGYWASQRGFKEVLVLYILPYLQVNHWLVAITFAQHTDPLLPHYSAKQWTFAKGALCTFDRKFFGPIGKHVLHGICETHVAHHISSKIPHYAAWDATEAIKNYVGEYYHYTDENFLKSVFNNYRQCRFIEDTGDVLFYKNARGVAAYAAVAPESQSDSGVDVSADKN</sequence>
<name>A0A8K0JRD0_9TREE</name>
<dbReference type="PANTHER" id="PTHR32100">
    <property type="entry name" value="OMEGA-6 FATTY ACID DESATURASE, CHLOROPLASTIC"/>
    <property type="match status" value="1"/>
</dbReference>
<protein>
    <recommendedName>
        <fullName evidence="1">Fatty acid desaturase domain-containing protein</fullName>
    </recommendedName>
</protein>
<proteinExistence type="predicted"/>
<comment type="caution">
    <text evidence="2">The sequence shown here is derived from an EMBL/GenBank/DDBJ whole genome shotgun (WGS) entry which is preliminary data.</text>
</comment>
<accession>A0A8K0JRD0</accession>
<evidence type="ECO:0000313" key="3">
    <source>
        <dbReference type="Proteomes" id="UP000812966"/>
    </source>
</evidence>
<dbReference type="GO" id="GO:0006629">
    <property type="term" value="P:lipid metabolic process"/>
    <property type="evidence" value="ECO:0007669"/>
    <property type="project" value="InterPro"/>
</dbReference>
<dbReference type="InterPro" id="IPR012171">
    <property type="entry name" value="Fatty_acid_desaturase"/>
</dbReference>
<keyword evidence="3" id="KW-1185">Reference proteome</keyword>
<organism evidence="2 3">
    <name type="scientific">Filobasidium floriforme</name>
    <dbReference type="NCBI Taxonomy" id="5210"/>
    <lineage>
        <taxon>Eukaryota</taxon>
        <taxon>Fungi</taxon>
        <taxon>Dikarya</taxon>
        <taxon>Basidiomycota</taxon>
        <taxon>Agaricomycotina</taxon>
        <taxon>Tremellomycetes</taxon>
        <taxon>Filobasidiales</taxon>
        <taxon>Filobasidiaceae</taxon>
        <taxon>Filobasidium</taxon>
    </lineage>
</organism>
<reference evidence="2" key="1">
    <citation type="submission" date="2020-04" db="EMBL/GenBank/DDBJ databases">
        <title>Analysis of mating type loci in Filobasidium floriforme.</title>
        <authorList>
            <person name="Nowrousian M."/>
        </authorList>
    </citation>
    <scope>NUCLEOTIDE SEQUENCE</scope>
    <source>
        <strain evidence="2">CBS 6242</strain>
    </source>
</reference>
<dbReference type="GO" id="GO:0016491">
    <property type="term" value="F:oxidoreductase activity"/>
    <property type="evidence" value="ECO:0007669"/>
    <property type="project" value="InterPro"/>
</dbReference>
<dbReference type="EMBL" id="JABELV010000006">
    <property type="protein sequence ID" value="KAG7571545.1"/>
    <property type="molecule type" value="Genomic_DNA"/>
</dbReference>
<dbReference type="CDD" id="cd03507">
    <property type="entry name" value="Delta12-FADS-like"/>
    <property type="match status" value="1"/>
</dbReference>
<evidence type="ECO:0000259" key="1">
    <source>
        <dbReference type="Pfam" id="PF00487"/>
    </source>
</evidence>
<feature type="domain" description="Fatty acid desaturase" evidence="1">
    <location>
        <begin position="115"/>
        <end position="397"/>
    </location>
</feature>
<dbReference type="OrthoDB" id="1461976at2759"/>